<protein>
    <submittedName>
        <fullName evidence="2">Uncharacterized protein</fullName>
    </submittedName>
</protein>
<accession>A0A0A9AQK3</accession>
<organism evidence="2">
    <name type="scientific">Arundo donax</name>
    <name type="common">Giant reed</name>
    <name type="synonym">Donax arundinaceus</name>
    <dbReference type="NCBI Taxonomy" id="35708"/>
    <lineage>
        <taxon>Eukaryota</taxon>
        <taxon>Viridiplantae</taxon>
        <taxon>Streptophyta</taxon>
        <taxon>Embryophyta</taxon>
        <taxon>Tracheophyta</taxon>
        <taxon>Spermatophyta</taxon>
        <taxon>Magnoliopsida</taxon>
        <taxon>Liliopsida</taxon>
        <taxon>Poales</taxon>
        <taxon>Poaceae</taxon>
        <taxon>PACMAD clade</taxon>
        <taxon>Arundinoideae</taxon>
        <taxon>Arundineae</taxon>
        <taxon>Arundo</taxon>
    </lineage>
</organism>
<reference evidence="2" key="2">
    <citation type="journal article" date="2015" name="Data Brief">
        <title>Shoot transcriptome of the giant reed, Arundo donax.</title>
        <authorList>
            <person name="Barrero R.A."/>
            <person name="Guerrero F.D."/>
            <person name="Moolhuijzen P."/>
            <person name="Goolsby J.A."/>
            <person name="Tidwell J."/>
            <person name="Bellgard S.E."/>
            <person name="Bellgard M.I."/>
        </authorList>
    </citation>
    <scope>NUCLEOTIDE SEQUENCE</scope>
    <source>
        <tissue evidence="2">Shoot tissue taken approximately 20 cm above the soil surface</tissue>
    </source>
</reference>
<name>A0A0A9AQK3_ARUDO</name>
<evidence type="ECO:0000256" key="1">
    <source>
        <dbReference type="SAM" id="MobiDB-lite"/>
    </source>
</evidence>
<reference evidence="2" key="1">
    <citation type="submission" date="2014-09" db="EMBL/GenBank/DDBJ databases">
        <authorList>
            <person name="Magalhaes I.L.F."/>
            <person name="Oliveira U."/>
            <person name="Santos F.R."/>
            <person name="Vidigal T.H.D.A."/>
            <person name="Brescovit A.D."/>
            <person name="Santos A.J."/>
        </authorList>
    </citation>
    <scope>NUCLEOTIDE SEQUENCE</scope>
    <source>
        <tissue evidence="2">Shoot tissue taken approximately 20 cm above the soil surface</tissue>
    </source>
</reference>
<proteinExistence type="predicted"/>
<dbReference type="AlphaFoldDB" id="A0A0A9AQK3"/>
<sequence length="47" mass="5413">MAGILMGREEVKSSRTSWAPNPRQKHAQRMHWVHNLEPSTQSLVRCA</sequence>
<feature type="region of interest" description="Disordered" evidence="1">
    <location>
        <begin position="1"/>
        <end position="25"/>
    </location>
</feature>
<evidence type="ECO:0000313" key="2">
    <source>
        <dbReference type="EMBL" id="JAD54014.1"/>
    </source>
</evidence>
<dbReference type="EMBL" id="GBRH01243881">
    <property type="protein sequence ID" value="JAD54014.1"/>
    <property type="molecule type" value="Transcribed_RNA"/>
</dbReference>